<keyword evidence="2" id="KW-1185">Reference proteome</keyword>
<gene>
    <name evidence="1" type="ORF">L6452_37849</name>
</gene>
<reference evidence="1 2" key="2">
    <citation type="journal article" date="2022" name="Mol. Ecol. Resour.">
        <title>The genomes of chicory, endive, great burdock and yacon provide insights into Asteraceae paleo-polyploidization history and plant inulin production.</title>
        <authorList>
            <person name="Fan W."/>
            <person name="Wang S."/>
            <person name="Wang H."/>
            <person name="Wang A."/>
            <person name="Jiang F."/>
            <person name="Liu H."/>
            <person name="Zhao H."/>
            <person name="Xu D."/>
            <person name="Zhang Y."/>
        </authorList>
    </citation>
    <scope>NUCLEOTIDE SEQUENCE [LARGE SCALE GENOMIC DNA]</scope>
    <source>
        <strain evidence="2">cv. Niubang</strain>
    </source>
</reference>
<accession>A0ACB8Y5M3</accession>
<reference evidence="2" key="1">
    <citation type="journal article" date="2022" name="Mol. Ecol. Resour.">
        <title>The genomes of chicory, endive, great burdock and yacon provide insights into Asteraceae palaeo-polyploidization history and plant inulin production.</title>
        <authorList>
            <person name="Fan W."/>
            <person name="Wang S."/>
            <person name="Wang H."/>
            <person name="Wang A."/>
            <person name="Jiang F."/>
            <person name="Liu H."/>
            <person name="Zhao H."/>
            <person name="Xu D."/>
            <person name="Zhang Y."/>
        </authorList>
    </citation>
    <scope>NUCLEOTIDE SEQUENCE [LARGE SCALE GENOMIC DNA]</scope>
    <source>
        <strain evidence="2">cv. Niubang</strain>
    </source>
</reference>
<name>A0ACB8Y5M3_ARCLA</name>
<evidence type="ECO:0000313" key="2">
    <source>
        <dbReference type="Proteomes" id="UP001055879"/>
    </source>
</evidence>
<dbReference type="Proteomes" id="UP001055879">
    <property type="component" value="Linkage Group LG14"/>
</dbReference>
<organism evidence="1 2">
    <name type="scientific">Arctium lappa</name>
    <name type="common">Greater burdock</name>
    <name type="synonym">Lappa major</name>
    <dbReference type="NCBI Taxonomy" id="4217"/>
    <lineage>
        <taxon>Eukaryota</taxon>
        <taxon>Viridiplantae</taxon>
        <taxon>Streptophyta</taxon>
        <taxon>Embryophyta</taxon>
        <taxon>Tracheophyta</taxon>
        <taxon>Spermatophyta</taxon>
        <taxon>Magnoliopsida</taxon>
        <taxon>eudicotyledons</taxon>
        <taxon>Gunneridae</taxon>
        <taxon>Pentapetalae</taxon>
        <taxon>asterids</taxon>
        <taxon>campanulids</taxon>
        <taxon>Asterales</taxon>
        <taxon>Asteraceae</taxon>
        <taxon>Carduoideae</taxon>
        <taxon>Cardueae</taxon>
        <taxon>Arctiinae</taxon>
        <taxon>Arctium</taxon>
    </lineage>
</organism>
<dbReference type="EMBL" id="CM042060">
    <property type="protein sequence ID" value="KAI3678553.1"/>
    <property type="molecule type" value="Genomic_DNA"/>
</dbReference>
<comment type="caution">
    <text evidence="1">The sequence shown here is derived from an EMBL/GenBank/DDBJ whole genome shotgun (WGS) entry which is preliminary data.</text>
</comment>
<proteinExistence type="predicted"/>
<sequence>MLHLSFFLLLLQVLSQKTNGQNFKFPAILIFGDSTVDTGNNNYIATLVKANHYPYGKDFPGHVHTGRFSNGKLAVDLLASLLGVKQTIPPFLQPDLSAYELRTGVCFASAGTGYDRLTAALTRVVPISQQLNYFMGYRERLKKTVGEEEARRIIGQALVSVSAGTNDFIFNFYDVPTRRVEFNIHKYQDFILERLHDFVKELYNLGCRTLIITGLPPIGCLPIQITARFKGQFRRTCVEEQNVDARAYNRKLIELLPHIQTSLKGTKIFYADIYKPIMDMIKSPEKHGFRETMKGCCGTGLLEAGPTCTVLTPLCRNSSEYLFFDSIHPSEKAYRYVTECLEKQILDKL</sequence>
<evidence type="ECO:0000313" key="1">
    <source>
        <dbReference type="EMBL" id="KAI3678553.1"/>
    </source>
</evidence>
<protein>
    <submittedName>
        <fullName evidence="1">Uncharacterized protein</fullName>
    </submittedName>
</protein>